<dbReference type="Proteomes" id="UP000770661">
    <property type="component" value="Unassembled WGS sequence"/>
</dbReference>
<keyword evidence="2" id="KW-1185">Reference proteome</keyword>
<accession>A0A8J4YE36</accession>
<evidence type="ECO:0000313" key="2">
    <source>
        <dbReference type="Proteomes" id="UP000770661"/>
    </source>
</evidence>
<reference evidence="1" key="1">
    <citation type="submission" date="2020-07" db="EMBL/GenBank/DDBJ databases">
        <title>The High-quality genome of the commercially important snow crab, Chionoecetes opilio.</title>
        <authorList>
            <person name="Jeong J.-H."/>
            <person name="Ryu S."/>
        </authorList>
    </citation>
    <scope>NUCLEOTIDE SEQUENCE</scope>
    <source>
        <strain evidence="1">MADBK_172401_WGS</strain>
        <tissue evidence="1">Digestive gland</tissue>
    </source>
</reference>
<dbReference type="EMBL" id="JACEEZ010014234">
    <property type="protein sequence ID" value="KAG0719630.1"/>
    <property type="molecule type" value="Genomic_DNA"/>
</dbReference>
<dbReference type="AlphaFoldDB" id="A0A8J4YE36"/>
<comment type="caution">
    <text evidence="1">The sequence shown here is derived from an EMBL/GenBank/DDBJ whole genome shotgun (WGS) entry which is preliminary data.</text>
</comment>
<name>A0A8J4YE36_CHIOP</name>
<protein>
    <submittedName>
        <fullName evidence="1">Uncharacterized protein</fullName>
    </submittedName>
</protein>
<organism evidence="1 2">
    <name type="scientific">Chionoecetes opilio</name>
    <name type="common">Atlantic snow crab</name>
    <name type="synonym">Cancer opilio</name>
    <dbReference type="NCBI Taxonomy" id="41210"/>
    <lineage>
        <taxon>Eukaryota</taxon>
        <taxon>Metazoa</taxon>
        <taxon>Ecdysozoa</taxon>
        <taxon>Arthropoda</taxon>
        <taxon>Crustacea</taxon>
        <taxon>Multicrustacea</taxon>
        <taxon>Malacostraca</taxon>
        <taxon>Eumalacostraca</taxon>
        <taxon>Eucarida</taxon>
        <taxon>Decapoda</taxon>
        <taxon>Pleocyemata</taxon>
        <taxon>Brachyura</taxon>
        <taxon>Eubrachyura</taxon>
        <taxon>Majoidea</taxon>
        <taxon>Majidae</taxon>
        <taxon>Chionoecetes</taxon>
    </lineage>
</organism>
<evidence type="ECO:0000313" key="1">
    <source>
        <dbReference type="EMBL" id="KAG0719630.1"/>
    </source>
</evidence>
<gene>
    <name evidence="1" type="ORF">GWK47_050103</name>
</gene>
<sequence length="129" mass="13797">MRSKQSIKEGRSLPAHQTQLLLSPQLNLLPLGIIRAVSNSFAWPARASPLHRGGLAIGTNETFPVGPLTKIAAVALTALVVVQAVPEPYPDLDPEALPDPAALPERWTFDRPIGGVYRRSAHSTAPPVV</sequence>
<proteinExistence type="predicted"/>